<accession>A0A7Z7BIC9</accession>
<keyword evidence="1" id="KW-0812">Transmembrane</keyword>
<gene>
    <name evidence="2" type="ORF">SAMN04487926_14239</name>
</gene>
<organism evidence="2 3">
    <name type="scientific">Paraburkholderia steynii</name>
    <dbReference type="NCBI Taxonomy" id="1245441"/>
    <lineage>
        <taxon>Bacteria</taxon>
        <taxon>Pseudomonadati</taxon>
        <taxon>Pseudomonadota</taxon>
        <taxon>Betaproteobacteria</taxon>
        <taxon>Burkholderiales</taxon>
        <taxon>Burkholderiaceae</taxon>
        <taxon>Paraburkholderia</taxon>
    </lineage>
</organism>
<name>A0A7Z7BIC9_9BURK</name>
<keyword evidence="1" id="KW-1133">Transmembrane helix</keyword>
<dbReference type="AlphaFoldDB" id="A0A7Z7BIC9"/>
<evidence type="ECO:0000256" key="1">
    <source>
        <dbReference type="SAM" id="Phobius"/>
    </source>
</evidence>
<evidence type="ECO:0000313" key="3">
    <source>
        <dbReference type="Proteomes" id="UP000198900"/>
    </source>
</evidence>
<feature type="transmembrane region" description="Helical" evidence="1">
    <location>
        <begin position="6"/>
        <end position="27"/>
    </location>
</feature>
<evidence type="ECO:0000313" key="2">
    <source>
        <dbReference type="EMBL" id="SDJ31081.1"/>
    </source>
</evidence>
<comment type="caution">
    <text evidence="2">The sequence shown here is derived from an EMBL/GenBank/DDBJ whole genome shotgun (WGS) entry which is preliminary data.</text>
</comment>
<sequence>MGETSSVGLVVGTLVLVFAAINVIRLYRPEHRRAQVLKNLDHLN</sequence>
<dbReference type="Proteomes" id="UP000198900">
    <property type="component" value="Unassembled WGS sequence"/>
</dbReference>
<reference evidence="2" key="1">
    <citation type="submission" date="2016-10" db="EMBL/GenBank/DDBJ databases">
        <authorList>
            <person name="Varghese N."/>
            <person name="Submissions S."/>
        </authorList>
    </citation>
    <scope>NUCLEOTIDE SEQUENCE [LARGE SCALE GENOMIC DNA]</scope>
    <source>
        <strain evidence="2">YR281</strain>
    </source>
</reference>
<keyword evidence="1" id="KW-0472">Membrane</keyword>
<protein>
    <submittedName>
        <fullName evidence="2">Uncharacterized protein</fullName>
    </submittedName>
</protein>
<dbReference type="EMBL" id="FNDI01000042">
    <property type="protein sequence ID" value="SDJ31081.1"/>
    <property type="molecule type" value="Genomic_DNA"/>
</dbReference>
<proteinExistence type="predicted"/>
<keyword evidence="3" id="KW-1185">Reference proteome</keyword>